<proteinExistence type="inferred from homology"/>
<evidence type="ECO:0000256" key="6">
    <source>
        <dbReference type="ARBA" id="ARBA00022723"/>
    </source>
</evidence>
<dbReference type="NCBIfam" id="TIGR00372">
    <property type="entry name" value="cas4"/>
    <property type="match status" value="1"/>
</dbReference>
<evidence type="ECO:0000256" key="7">
    <source>
        <dbReference type="ARBA" id="ARBA00022801"/>
    </source>
</evidence>
<comment type="cofactor">
    <cofactor evidence="13">
        <name>iron-sulfur cluster</name>
        <dbReference type="ChEBI" id="CHEBI:30408"/>
    </cofactor>
</comment>
<comment type="function">
    <text evidence="13">CRISPR (clustered regularly interspaced short palindromic repeat) is an adaptive immune system that provides protection against mobile genetic elements (viruses, transposable elements and conjugative plasmids). CRISPR clusters contain sequences complementary to antecedent mobile elements and target invading nucleic acids. CRISPR clusters are transcribed and processed into CRISPR RNA (crRNA).</text>
</comment>
<dbReference type="EC" id="3.1.12.1" evidence="3 13"/>
<dbReference type="InterPro" id="IPR022765">
    <property type="entry name" value="Dna2/Cas4_DUF83"/>
</dbReference>
<name>A0A367FM07_9ACTN</name>
<comment type="cofactor">
    <cofactor evidence="1">
        <name>[4Fe-4S] cluster</name>
        <dbReference type="ChEBI" id="CHEBI:49883"/>
    </cofactor>
</comment>
<evidence type="ECO:0000259" key="14">
    <source>
        <dbReference type="Pfam" id="PF01930"/>
    </source>
</evidence>
<keyword evidence="11 13" id="KW-0051">Antiviral defense</keyword>
<keyword evidence="16" id="KW-1185">Reference proteome</keyword>
<evidence type="ECO:0000256" key="3">
    <source>
        <dbReference type="ARBA" id="ARBA00012768"/>
    </source>
</evidence>
<evidence type="ECO:0000256" key="9">
    <source>
        <dbReference type="ARBA" id="ARBA00023004"/>
    </source>
</evidence>
<evidence type="ECO:0000256" key="2">
    <source>
        <dbReference type="ARBA" id="ARBA00009189"/>
    </source>
</evidence>
<dbReference type="PANTHER" id="PTHR36531:SF6">
    <property type="entry name" value="DNA REPLICATION ATP-DEPENDENT HELICASE_NUCLEASE DNA2"/>
    <property type="match status" value="1"/>
</dbReference>
<evidence type="ECO:0000256" key="8">
    <source>
        <dbReference type="ARBA" id="ARBA00022839"/>
    </source>
</evidence>
<evidence type="ECO:0000256" key="10">
    <source>
        <dbReference type="ARBA" id="ARBA00023014"/>
    </source>
</evidence>
<dbReference type="GO" id="GO:0051607">
    <property type="term" value="P:defense response to virus"/>
    <property type="evidence" value="ECO:0007669"/>
    <property type="project" value="UniProtKB-KW"/>
</dbReference>
<keyword evidence="12 13" id="KW-0464">Manganese</keyword>
<dbReference type="GO" id="GO:0004527">
    <property type="term" value="F:exonuclease activity"/>
    <property type="evidence" value="ECO:0007669"/>
    <property type="project" value="UniProtKB-KW"/>
</dbReference>
<evidence type="ECO:0000313" key="15">
    <source>
        <dbReference type="EMBL" id="RCG31428.1"/>
    </source>
</evidence>
<dbReference type="RefSeq" id="WP_114028806.1">
    <property type="nucleotide sequence ID" value="NZ_QOIL01000005.1"/>
</dbReference>
<comment type="cofactor">
    <cofactor evidence="13">
        <name>Mg(2+)</name>
        <dbReference type="ChEBI" id="CHEBI:18420"/>
    </cofactor>
    <cofactor evidence="13">
        <name>Mn(2+)</name>
        <dbReference type="ChEBI" id="CHEBI:29035"/>
    </cofactor>
    <text evidence="13">Mg(2+) or Mn(2+) required for ssDNA cleavage activity.</text>
</comment>
<dbReference type="PANTHER" id="PTHR36531">
    <property type="entry name" value="CRISPR-ASSOCIATED EXONUCLEASE CAS4"/>
    <property type="match status" value="1"/>
</dbReference>
<evidence type="ECO:0000256" key="1">
    <source>
        <dbReference type="ARBA" id="ARBA00001966"/>
    </source>
</evidence>
<dbReference type="Gene3D" id="3.90.320.10">
    <property type="match status" value="1"/>
</dbReference>
<comment type="caution">
    <text evidence="15">The sequence shown here is derived from an EMBL/GenBank/DDBJ whole genome shotgun (WGS) entry which is preliminary data.</text>
</comment>
<comment type="similarity">
    <text evidence="2 13">Belongs to the CRISPR-associated exonuclease Cas4 family.</text>
</comment>
<evidence type="ECO:0000313" key="16">
    <source>
        <dbReference type="Proteomes" id="UP000253094"/>
    </source>
</evidence>
<dbReference type="Proteomes" id="UP000253094">
    <property type="component" value="Unassembled WGS sequence"/>
</dbReference>
<evidence type="ECO:0000256" key="12">
    <source>
        <dbReference type="ARBA" id="ARBA00023211"/>
    </source>
</evidence>
<dbReference type="Pfam" id="PF01930">
    <property type="entry name" value="Cas_Cas4"/>
    <property type="match status" value="1"/>
</dbReference>
<keyword evidence="9 13" id="KW-0408">Iron</keyword>
<dbReference type="EMBL" id="QOIL01000005">
    <property type="protein sequence ID" value="RCG31428.1"/>
    <property type="molecule type" value="Genomic_DNA"/>
</dbReference>
<organism evidence="15 16">
    <name type="scientific">Sphaerisporangium album</name>
    <dbReference type="NCBI Taxonomy" id="509200"/>
    <lineage>
        <taxon>Bacteria</taxon>
        <taxon>Bacillati</taxon>
        <taxon>Actinomycetota</taxon>
        <taxon>Actinomycetes</taxon>
        <taxon>Streptosporangiales</taxon>
        <taxon>Streptosporangiaceae</taxon>
        <taxon>Sphaerisporangium</taxon>
    </lineage>
</organism>
<keyword evidence="5 13" id="KW-0540">Nuclease</keyword>
<feature type="domain" description="DUF83" evidence="14">
    <location>
        <begin position="21"/>
        <end position="195"/>
    </location>
</feature>
<accession>A0A367FM07</accession>
<dbReference type="AlphaFoldDB" id="A0A367FM07"/>
<dbReference type="InterPro" id="IPR011604">
    <property type="entry name" value="PDDEXK-like_dom_sf"/>
</dbReference>
<dbReference type="GO" id="GO:0051536">
    <property type="term" value="F:iron-sulfur cluster binding"/>
    <property type="evidence" value="ECO:0007669"/>
    <property type="project" value="UniProtKB-KW"/>
</dbReference>
<evidence type="ECO:0000256" key="4">
    <source>
        <dbReference type="ARBA" id="ARBA00020049"/>
    </source>
</evidence>
<sequence>MSLSAERADLTGGPLVQVTLSALEHHAYCPRQAGLILLEDGYADDAATIRGTLMHQRVHEPGIETRGAIRTLRALPVWHDDLGLIGVCDVVEIHHDGRILPIEHKSGTYTTGGPADVQVAGQAMCLEAMFNKPVPQGLIYSGTDRRRHTVNIDQTLRERVITLAHAVRQTMTSMTLPTAPADQRCRRCSMRDMCMPRVLARTKAYTDTASTLFISRPEAAWDD</sequence>
<dbReference type="InterPro" id="IPR013343">
    <property type="entry name" value="CRISPR-assoc_prot_Cas4"/>
</dbReference>
<protein>
    <recommendedName>
        <fullName evidence="4 13">CRISPR-associated exonuclease Cas4</fullName>
        <ecNumber evidence="3 13">3.1.12.1</ecNumber>
    </recommendedName>
</protein>
<gene>
    <name evidence="15" type="primary">cas4</name>
    <name evidence="15" type="ORF">DQ384_12045</name>
</gene>
<keyword evidence="10 13" id="KW-0411">Iron-sulfur</keyword>
<dbReference type="OrthoDB" id="9781776at2"/>
<dbReference type="GO" id="GO:0046872">
    <property type="term" value="F:metal ion binding"/>
    <property type="evidence" value="ECO:0007669"/>
    <property type="project" value="UniProtKB-KW"/>
</dbReference>
<keyword evidence="6 13" id="KW-0479">Metal-binding</keyword>
<dbReference type="InterPro" id="IPR051827">
    <property type="entry name" value="Cas4_exonuclease"/>
</dbReference>
<keyword evidence="7 13" id="KW-0378">Hydrolase</keyword>
<evidence type="ECO:0000256" key="5">
    <source>
        <dbReference type="ARBA" id="ARBA00022722"/>
    </source>
</evidence>
<evidence type="ECO:0000256" key="11">
    <source>
        <dbReference type="ARBA" id="ARBA00023118"/>
    </source>
</evidence>
<evidence type="ECO:0000256" key="13">
    <source>
        <dbReference type="RuleBase" id="RU365022"/>
    </source>
</evidence>
<reference evidence="15 16" key="1">
    <citation type="submission" date="2018-06" db="EMBL/GenBank/DDBJ databases">
        <title>Sphaerisporangium craniellae sp. nov., isolated from a marine sponge in the South China Sea.</title>
        <authorList>
            <person name="Li L."/>
        </authorList>
    </citation>
    <scope>NUCLEOTIDE SEQUENCE [LARGE SCALE GENOMIC DNA]</scope>
    <source>
        <strain evidence="15 16">CCTCC AA 208026</strain>
    </source>
</reference>
<keyword evidence="8 13" id="KW-0269">Exonuclease</keyword>